<keyword evidence="1" id="KW-0175">Coiled coil</keyword>
<evidence type="ECO:0000256" key="3">
    <source>
        <dbReference type="SAM" id="Phobius"/>
    </source>
</evidence>
<reference evidence="4 5" key="1">
    <citation type="submission" date="2022-01" db="EMBL/GenBank/DDBJ databases">
        <title>Desulfofustis limnae sp. nov., a novel mesophilic sulfate-reducing bacterium isolated from marsh soil.</title>
        <authorList>
            <person name="Watanabe M."/>
            <person name="Takahashi A."/>
            <person name="Kojima H."/>
            <person name="Fukui M."/>
        </authorList>
    </citation>
    <scope>NUCLEOTIDE SEQUENCE [LARGE SCALE GENOMIC DNA]</scope>
    <source>
        <strain evidence="4 5">PPLL</strain>
    </source>
</reference>
<evidence type="ECO:0000256" key="2">
    <source>
        <dbReference type="SAM" id="MobiDB-lite"/>
    </source>
</evidence>
<evidence type="ECO:0000313" key="5">
    <source>
        <dbReference type="Proteomes" id="UP000830055"/>
    </source>
</evidence>
<dbReference type="EMBL" id="AP025516">
    <property type="protein sequence ID" value="BDD89189.1"/>
    <property type="molecule type" value="Genomic_DNA"/>
</dbReference>
<gene>
    <name evidence="4" type="ORF">DPPLL_35540</name>
</gene>
<keyword evidence="5" id="KW-1185">Reference proteome</keyword>
<sequence>MKNAFWRLGLAAAGGVIVGGIFTGNVETMLFNIAKAIYYRPFLTLLVALVLIAALGYVAYLERVEKVRIETELTDDVRQRIKAEVEHKLRTQKIEADRLDQNIASKRNRLRELTVSCCREVDLLQQNQIYLIYYIDAVQKLLNRRSQALQKKLPENPVAVEEIQKRNMRLHGELRAILDDIGKTFPDMTGALPKPKPPLADTSASDNKLSPGHIEVLQLKEELESAQRVREYEPKRTKKRRSI</sequence>
<organism evidence="4 5">
    <name type="scientific">Desulfofustis limnaeus</name>
    <dbReference type="NCBI Taxonomy" id="2740163"/>
    <lineage>
        <taxon>Bacteria</taxon>
        <taxon>Pseudomonadati</taxon>
        <taxon>Thermodesulfobacteriota</taxon>
        <taxon>Desulfobulbia</taxon>
        <taxon>Desulfobulbales</taxon>
        <taxon>Desulfocapsaceae</taxon>
        <taxon>Desulfofustis</taxon>
    </lineage>
</organism>
<keyword evidence="3" id="KW-0472">Membrane</keyword>
<proteinExistence type="predicted"/>
<feature type="coiled-coil region" evidence="1">
    <location>
        <begin position="82"/>
        <end position="116"/>
    </location>
</feature>
<evidence type="ECO:0000313" key="4">
    <source>
        <dbReference type="EMBL" id="BDD89189.1"/>
    </source>
</evidence>
<keyword evidence="3" id="KW-1133">Transmembrane helix</keyword>
<evidence type="ECO:0008006" key="6">
    <source>
        <dbReference type="Google" id="ProtNLM"/>
    </source>
</evidence>
<dbReference type="Proteomes" id="UP000830055">
    <property type="component" value="Chromosome"/>
</dbReference>
<dbReference type="RefSeq" id="WP_284152506.1">
    <property type="nucleotide sequence ID" value="NZ_AP025516.1"/>
</dbReference>
<feature type="transmembrane region" description="Helical" evidence="3">
    <location>
        <begin position="39"/>
        <end position="60"/>
    </location>
</feature>
<name>A0ABN6MCU5_9BACT</name>
<accession>A0ABN6MCU5</accession>
<feature type="region of interest" description="Disordered" evidence="2">
    <location>
        <begin position="188"/>
        <end position="210"/>
    </location>
</feature>
<evidence type="ECO:0000256" key="1">
    <source>
        <dbReference type="SAM" id="Coils"/>
    </source>
</evidence>
<protein>
    <recommendedName>
        <fullName evidence="6">5-bromo-4-chloroindolyl phosphate hydrolysis protein</fullName>
    </recommendedName>
</protein>
<keyword evidence="3" id="KW-0812">Transmembrane</keyword>